<sequence length="79" mass="8540">MSGGELVSLEQYLVDDKAAAAWTGRPASTIRRWGLEGRIAKHGNGRGAVRYDLRELQPWSPANGPMKAPPLPDHFTAAA</sequence>
<keyword evidence="3" id="KW-1185">Reference proteome</keyword>
<comment type="caution">
    <text evidence="2">The sequence shown here is derived from an EMBL/GenBank/DDBJ whole genome shotgun (WGS) entry which is preliminary data.</text>
</comment>
<dbReference type="Proteomes" id="UP000190037">
    <property type="component" value="Unassembled WGS sequence"/>
</dbReference>
<evidence type="ECO:0000256" key="1">
    <source>
        <dbReference type="SAM" id="MobiDB-lite"/>
    </source>
</evidence>
<name>A0A1T3P540_9ACTN</name>
<reference evidence="2 3" key="1">
    <citation type="submission" date="2017-03" db="EMBL/GenBank/DDBJ databases">
        <title>Draft genome sequence of Streptomyces scabrisporus NF3, endophyte isolated from Amphipterygium adstringens.</title>
        <authorList>
            <person name="Vazquez M."/>
            <person name="Ceapa C.D."/>
            <person name="Rodriguez Luna D."/>
            <person name="Sanchez Esquivel S."/>
        </authorList>
    </citation>
    <scope>NUCLEOTIDE SEQUENCE [LARGE SCALE GENOMIC DNA]</scope>
    <source>
        <strain evidence="2 3">NF3</strain>
    </source>
</reference>
<dbReference type="OrthoDB" id="4292653at2"/>
<proteinExistence type="predicted"/>
<dbReference type="EMBL" id="MWQN01000001">
    <property type="protein sequence ID" value="OPC84209.1"/>
    <property type="molecule type" value="Genomic_DNA"/>
</dbReference>
<dbReference type="RefSeq" id="WP_078978503.1">
    <property type="nucleotide sequence ID" value="NZ_MWQN01000001.1"/>
</dbReference>
<organism evidence="2 3">
    <name type="scientific">Embleya scabrispora</name>
    <dbReference type="NCBI Taxonomy" id="159449"/>
    <lineage>
        <taxon>Bacteria</taxon>
        <taxon>Bacillati</taxon>
        <taxon>Actinomycetota</taxon>
        <taxon>Actinomycetes</taxon>
        <taxon>Kitasatosporales</taxon>
        <taxon>Streptomycetaceae</taxon>
        <taxon>Embleya</taxon>
    </lineage>
</organism>
<evidence type="ECO:0008006" key="4">
    <source>
        <dbReference type="Google" id="ProtNLM"/>
    </source>
</evidence>
<evidence type="ECO:0000313" key="2">
    <source>
        <dbReference type="EMBL" id="OPC84209.1"/>
    </source>
</evidence>
<accession>A0A1T3P540</accession>
<gene>
    <name evidence="2" type="ORF">B4N89_27700</name>
</gene>
<evidence type="ECO:0000313" key="3">
    <source>
        <dbReference type="Proteomes" id="UP000190037"/>
    </source>
</evidence>
<dbReference type="AlphaFoldDB" id="A0A1T3P540"/>
<protein>
    <recommendedName>
        <fullName evidence="4">DNA-binding protein</fullName>
    </recommendedName>
</protein>
<feature type="region of interest" description="Disordered" evidence="1">
    <location>
        <begin position="60"/>
        <end position="79"/>
    </location>
</feature>